<accession>X0YTE3</accession>
<proteinExistence type="predicted"/>
<dbReference type="EMBL" id="BARS01057484">
    <property type="protein sequence ID" value="GAG51613.1"/>
    <property type="molecule type" value="Genomic_DNA"/>
</dbReference>
<protein>
    <submittedName>
        <fullName evidence="1">Uncharacterized protein</fullName>
    </submittedName>
</protein>
<comment type="caution">
    <text evidence="1">The sequence shown here is derived from an EMBL/GenBank/DDBJ whole genome shotgun (WGS) entry which is preliminary data.</text>
</comment>
<sequence>PIALGAEPGSSGKIHGCEGVAQIIPEAALG</sequence>
<evidence type="ECO:0000313" key="1">
    <source>
        <dbReference type="EMBL" id="GAG51613.1"/>
    </source>
</evidence>
<name>X0YTE3_9ZZZZ</name>
<gene>
    <name evidence="1" type="ORF">S01H1_84268</name>
</gene>
<organism evidence="1">
    <name type="scientific">marine sediment metagenome</name>
    <dbReference type="NCBI Taxonomy" id="412755"/>
    <lineage>
        <taxon>unclassified sequences</taxon>
        <taxon>metagenomes</taxon>
        <taxon>ecological metagenomes</taxon>
    </lineage>
</organism>
<dbReference type="AlphaFoldDB" id="X0YTE3"/>
<feature type="non-terminal residue" evidence="1">
    <location>
        <position position="1"/>
    </location>
</feature>
<reference evidence="1" key="1">
    <citation type="journal article" date="2014" name="Front. Microbiol.">
        <title>High frequency of phylogenetically diverse reductive dehalogenase-homologous genes in deep subseafloor sedimentary metagenomes.</title>
        <authorList>
            <person name="Kawai M."/>
            <person name="Futagami T."/>
            <person name="Toyoda A."/>
            <person name="Takaki Y."/>
            <person name="Nishi S."/>
            <person name="Hori S."/>
            <person name="Arai W."/>
            <person name="Tsubouchi T."/>
            <person name="Morono Y."/>
            <person name="Uchiyama I."/>
            <person name="Ito T."/>
            <person name="Fujiyama A."/>
            <person name="Inagaki F."/>
            <person name="Takami H."/>
        </authorList>
    </citation>
    <scope>NUCLEOTIDE SEQUENCE</scope>
    <source>
        <strain evidence="1">Expedition CK06-06</strain>
    </source>
</reference>